<organism evidence="1 2">
    <name type="scientific">Gigaspora margarita</name>
    <dbReference type="NCBI Taxonomy" id="4874"/>
    <lineage>
        <taxon>Eukaryota</taxon>
        <taxon>Fungi</taxon>
        <taxon>Fungi incertae sedis</taxon>
        <taxon>Mucoromycota</taxon>
        <taxon>Glomeromycotina</taxon>
        <taxon>Glomeromycetes</taxon>
        <taxon>Diversisporales</taxon>
        <taxon>Gigasporaceae</taxon>
        <taxon>Gigaspora</taxon>
    </lineage>
</organism>
<gene>
    <name evidence="1" type="ORF">GMARGA_LOCUS11133</name>
</gene>
<evidence type="ECO:0000313" key="1">
    <source>
        <dbReference type="EMBL" id="CAG8683903.1"/>
    </source>
</evidence>
<feature type="non-terminal residue" evidence="1">
    <location>
        <position position="45"/>
    </location>
</feature>
<keyword evidence="2" id="KW-1185">Reference proteome</keyword>
<sequence length="45" mass="5393">MSKEKKFKLESKPKTHKDIEINYLAEMFEPSLDKDIEIEKEIPIE</sequence>
<dbReference type="Proteomes" id="UP000789901">
    <property type="component" value="Unassembled WGS sequence"/>
</dbReference>
<dbReference type="EMBL" id="CAJVQB010006431">
    <property type="protein sequence ID" value="CAG8683903.1"/>
    <property type="molecule type" value="Genomic_DNA"/>
</dbReference>
<comment type="caution">
    <text evidence="1">The sequence shown here is derived from an EMBL/GenBank/DDBJ whole genome shotgun (WGS) entry which is preliminary data.</text>
</comment>
<name>A0ABN7UW04_GIGMA</name>
<proteinExistence type="predicted"/>
<protein>
    <submittedName>
        <fullName evidence="1">45843_t:CDS:1</fullName>
    </submittedName>
</protein>
<accession>A0ABN7UW04</accession>
<reference evidence="1 2" key="1">
    <citation type="submission" date="2021-06" db="EMBL/GenBank/DDBJ databases">
        <authorList>
            <person name="Kallberg Y."/>
            <person name="Tangrot J."/>
            <person name="Rosling A."/>
        </authorList>
    </citation>
    <scope>NUCLEOTIDE SEQUENCE [LARGE SCALE GENOMIC DNA]</scope>
    <source>
        <strain evidence="1 2">120-4 pot B 10/14</strain>
    </source>
</reference>
<evidence type="ECO:0000313" key="2">
    <source>
        <dbReference type="Proteomes" id="UP000789901"/>
    </source>
</evidence>